<accession>A0ABR2E9W3</accession>
<dbReference type="Gene3D" id="3.30.420.10">
    <property type="entry name" value="Ribonuclease H-like superfamily/Ribonuclease H"/>
    <property type="match status" value="1"/>
</dbReference>
<name>A0ABR2E9W3_9ROSI</name>
<keyword evidence="3" id="KW-1185">Reference proteome</keyword>
<dbReference type="Proteomes" id="UP001472677">
    <property type="component" value="Unassembled WGS sequence"/>
</dbReference>
<dbReference type="InterPro" id="IPR036691">
    <property type="entry name" value="Endo/exonu/phosph_ase_sf"/>
</dbReference>
<evidence type="ECO:0000259" key="1">
    <source>
        <dbReference type="Pfam" id="PF13456"/>
    </source>
</evidence>
<comment type="caution">
    <text evidence="2">The sequence shown here is derived from an EMBL/GenBank/DDBJ whole genome shotgun (WGS) entry which is preliminary data.</text>
</comment>
<dbReference type="InterPro" id="IPR002156">
    <property type="entry name" value="RNaseH_domain"/>
</dbReference>
<dbReference type="EMBL" id="JBBPBM010000017">
    <property type="protein sequence ID" value="KAK8556337.1"/>
    <property type="molecule type" value="Genomic_DNA"/>
</dbReference>
<sequence length="529" mass="58303">MDGLNVGTIFPTLQSPRNNLVDNEKRINESGHLGNHGLAQSSFNLEVGNEIGLGGHSTDVHGHGVSIRSDSIPVYNNPIVMGLNLNGPENFCFPIMNQFAANGPRVDVSIGGANSLLADSSHNLSIKENIECSVKMVPDSFEGYGNLNEENGKDNSIALLLPLTSAPSNGSKDYISNDKMEAEAVWDVSKLLEISFKGRREAVIKRHWGLLCMWDSDFFRVAYQFVLIVIFPLRNLRCGMVNVYGPDVHVEKSSFLAELLAFLKAWQILWCIRGDFNMFLDLEEKLGQSLNTSLIDIFKAFVFEAGVIDIPLQGKNRNIRIGGLIKGSKLVLKKWFGNSFQGTRKPIASLEKEIYEVERRDFHCSAEGSFCVYGGLGDICIPSVSKLNLVSVAFLWSVLWLIPSLAKNSGLKSGIRITFPCWTPPCGYVKLNVDGAVSNINGKGGIGGVLRGEGGEILFQFSKLRGSGPPALIELLAIKVGMLKFLESEWGDKFRLVIKCDCKLIVEWLSMSVNPPISFSSFRVDDEHH</sequence>
<dbReference type="SUPFAM" id="SSF53098">
    <property type="entry name" value="Ribonuclease H-like"/>
    <property type="match status" value="1"/>
</dbReference>
<proteinExistence type="predicted"/>
<dbReference type="PANTHER" id="PTHR47723">
    <property type="entry name" value="OS05G0353850 PROTEIN"/>
    <property type="match status" value="1"/>
</dbReference>
<gene>
    <name evidence="2" type="ORF">V6N12_002744</name>
</gene>
<dbReference type="InterPro" id="IPR012337">
    <property type="entry name" value="RNaseH-like_sf"/>
</dbReference>
<organism evidence="2 3">
    <name type="scientific">Hibiscus sabdariffa</name>
    <name type="common">roselle</name>
    <dbReference type="NCBI Taxonomy" id="183260"/>
    <lineage>
        <taxon>Eukaryota</taxon>
        <taxon>Viridiplantae</taxon>
        <taxon>Streptophyta</taxon>
        <taxon>Embryophyta</taxon>
        <taxon>Tracheophyta</taxon>
        <taxon>Spermatophyta</taxon>
        <taxon>Magnoliopsida</taxon>
        <taxon>eudicotyledons</taxon>
        <taxon>Gunneridae</taxon>
        <taxon>Pentapetalae</taxon>
        <taxon>rosids</taxon>
        <taxon>malvids</taxon>
        <taxon>Malvales</taxon>
        <taxon>Malvaceae</taxon>
        <taxon>Malvoideae</taxon>
        <taxon>Hibiscus</taxon>
    </lineage>
</organism>
<dbReference type="InterPro" id="IPR053151">
    <property type="entry name" value="RNase_H-like"/>
</dbReference>
<reference evidence="2 3" key="1">
    <citation type="journal article" date="2024" name="G3 (Bethesda)">
        <title>Genome assembly of Hibiscus sabdariffa L. provides insights into metabolisms of medicinal natural products.</title>
        <authorList>
            <person name="Kim T."/>
        </authorList>
    </citation>
    <scope>NUCLEOTIDE SEQUENCE [LARGE SCALE GENOMIC DNA]</scope>
    <source>
        <strain evidence="2">TK-2024</strain>
        <tissue evidence="2">Old leaves</tissue>
    </source>
</reference>
<dbReference type="InterPro" id="IPR036397">
    <property type="entry name" value="RNaseH_sf"/>
</dbReference>
<feature type="domain" description="RNase H type-1" evidence="1">
    <location>
        <begin position="432"/>
        <end position="510"/>
    </location>
</feature>
<dbReference type="PANTHER" id="PTHR47723:SF19">
    <property type="entry name" value="POLYNUCLEOTIDYL TRANSFERASE, RIBONUCLEASE H-LIKE SUPERFAMILY PROTEIN"/>
    <property type="match status" value="1"/>
</dbReference>
<evidence type="ECO:0000313" key="3">
    <source>
        <dbReference type="Proteomes" id="UP001472677"/>
    </source>
</evidence>
<protein>
    <recommendedName>
        <fullName evidence="1">RNase H type-1 domain-containing protein</fullName>
    </recommendedName>
</protein>
<dbReference type="SUPFAM" id="SSF56219">
    <property type="entry name" value="DNase I-like"/>
    <property type="match status" value="1"/>
</dbReference>
<evidence type="ECO:0000313" key="2">
    <source>
        <dbReference type="EMBL" id="KAK8556337.1"/>
    </source>
</evidence>
<dbReference type="Pfam" id="PF13456">
    <property type="entry name" value="RVT_3"/>
    <property type="match status" value="1"/>
</dbReference>